<gene>
    <name evidence="1" type="ORF">JTE90_021602</name>
</gene>
<dbReference type="EMBL" id="JAFNEN010000041">
    <property type="protein sequence ID" value="KAG8198354.1"/>
    <property type="molecule type" value="Genomic_DNA"/>
</dbReference>
<organism evidence="1 2">
    <name type="scientific">Oedothorax gibbosus</name>
    <dbReference type="NCBI Taxonomy" id="931172"/>
    <lineage>
        <taxon>Eukaryota</taxon>
        <taxon>Metazoa</taxon>
        <taxon>Ecdysozoa</taxon>
        <taxon>Arthropoda</taxon>
        <taxon>Chelicerata</taxon>
        <taxon>Arachnida</taxon>
        <taxon>Araneae</taxon>
        <taxon>Araneomorphae</taxon>
        <taxon>Entelegynae</taxon>
        <taxon>Araneoidea</taxon>
        <taxon>Linyphiidae</taxon>
        <taxon>Erigoninae</taxon>
        <taxon>Oedothorax</taxon>
    </lineage>
</organism>
<comment type="caution">
    <text evidence="1">The sequence shown here is derived from an EMBL/GenBank/DDBJ whole genome shotgun (WGS) entry which is preliminary data.</text>
</comment>
<name>A0AAV6VRL8_9ARAC</name>
<proteinExistence type="predicted"/>
<keyword evidence="2" id="KW-1185">Reference proteome</keyword>
<reference evidence="1 2" key="1">
    <citation type="journal article" date="2022" name="Nat. Ecol. Evol.">
        <title>A masculinizing supergene underlies an exaggerated male reproductive morph in a spider.</title>
        <authorList>
            <person name="Hendrickx F."/>
            <person name="De Corte Z."/>
            <person name="Sonet G."/>
            <person name="Van Belleghem S.M."/>
            <person name="Kostlbacher S."/>
            <person name="Vangestel C."/>
        </authorList>
    </citation>
    <scope>NUCLEOTIDE SEQUENCE [LARGE SCALE GENOMIC DNA]</scope>
    <source>
        <strain evidence="1">W744_W776</strain>
    </source>
</reference>
<sequence length="95" mass="11287">MQQESRLQKRVFCNAFTGCGGMSSRTKKFGKRSLREINPNEYERRVTKIPIIYPELMQILLETKTFPQDKKEFYFDILNPSPRISIDRERLSKNV</sequence>
<dbReference type="Proteomes" id="UP000827092">
    <property type="component" value="Unassembled WGS sequence"/>
</dbReference>
<dbReference type="AlphaFoldDB" id="A0AAV6VRL8"/>
<evidence type="ECO:0000313" key="2">
    <source>
        <dbReference type="Proteomes" id="UP000827092"/>
    </source>
</evidence>
<evidence type="ECO:0000313" key="1">
    <source>
        <dbReference type="EMBL" id="KAG8198354.1"/>
    </source>
</evidence>
<accession>A0AAV6VRL8</accession>
<protein>
    <submittedName>
        <fullName evidence="1">Uncharacterized protein</fullName>
    </submittedName>
</protein>